<feature type="transmembrane region" description="Helical" evidence="7">
    <location>
        <begin position="424"/>
        <end position="448"/>
    </location>
</feature>
<evidence type="ECO:0000256" key="3">
    <source>
        <dbReference type="ARBA" id="ARBA00022837"/>
    </source>
</evidence>
<dbReference type="EMBL" id="KZ819321">
    <property type="protein sequence ID" value="PWN23991.1"/>
    <property type="molecule type" value="Genomic_DNA"/>
</dbReference>
<feature type="transmembrane region" description="Helical" evidence="7">
    <location>
        <begin position="397"/>
        <end position="418"/>
    </location>
</feature>
<dbReference type="Pfam" id="PF25886">
    <property type="entry name" value="Msy1"/>
    <property type="match status" value="1"/>
</dbReference>
<evidence type="ECO:0000259" key="8">
    <source>
        <dbReference type="PROSITE" id="PS50222"/>
    </source>
</evidence>
<evidence type="ECO:0000256" key="4">
    <source>
        <dbReference type="ARBA" id="ARBA00022989"/>
    </source>
</evidence>
<evidence type="ECO:0000256" key="5">
    <source>
        <dbReference type="ARBA" id="ARBA00023136"/>
    </source>
</evidence>
<reference evidence="9 10" key="1">
    <citation type="journal article" date="2018" name="Mol. Biol. Evol.">
        <title>Broad Genomic Sampling Reveals a Smut Pathogenic Ancestry of the Fungal Clade Ustilaginomycotina.</title>
        <authorList>
            <person name="Kijpornyongpan T."/>
            <person name="Mondo S.J."/>
            <person name="Barry K."/>
            <person name="Sandor L."/>
            <person name="Lee J."/>
            <person name="Lipzen A."/>
            <person name="Pangilinan J."/>
            <person name="LaButti K."/>
            <person name="Hainaut M."/>
            <person name="Henrissat B."/>
            <person name="Grigoriev I.V."/>
            <person name="Spatafora J.W."/>
            <person name="Aime M.C."/>
        </authorList>
    </citation>
    <scope>NUCLEOTIDE SEQUENCE [LARGE SCALE GENOMIC DNA]</scope>
    <source>
        <strain evidence="9 10">MCA 4718</strain>
    </source>
</reference>
<dbReference type="SUPFAM" id="SSF47473">
    <property type="entry name" value="EF-hand"/>
    <property type="match status" value="1"/>
</dbReference>
<dbReference type="PROSITE" id="PS00018">
    <property type="entry name" value="EF_HAND_1"/>
    <property type="match status" value="1"/>
</dbReference>
<dbReference type="InterPro" id="IPR058650">
    <property type="entry name" value="Msy1/2-like"/>
</dbReference>
<dbReference type="AlphaFoldDB" id="A0A316UI42"/>
<keyword evidence="4 7" id="KW-1133">Transmembrane helix</keyword>
<feature type="compositionally biased region" description="Polar residues" evidence="6">
    <location>
        <begin position="234"/>
        <end position="255"/>
    </location>
</feature>
<keyword evidence="5 7" id="KW-0472">Membrane</keyword>
<feature type="region of interest" description="Disordered" evidence="6">
    <location>
        <begin position="620"/>
        <end position="649"/>
    </location>
</feature>
<dbReference type="OrthoDB" id="544685at2759"/>
<dbReference type="Pfam" id="PF00924">
    <property type="entry name" value="MS_channel_2nd"/>
    <property type="match status" value="1"/>
</dbReference>
<dbReference type="GO" id="GO:0016020">
    <property type="term" value="C:membrane"/>
    <property type="evidence" value="ECO:0007669"/>
    <property type="project" value="UniProtKB-SubCell"/>
</dbReference>
<feature type="transmembrane region" description="Helical" evidence="7">
    <location>
        <begin position="7"/>
        <end position="27"/>
    </location>
</feature>
<dbReference type="PROSITE" id="PS50222">
    <property type="entry name" value="EF_HAND_2"/>
    <property type="match status" value="1"/>
</dbReference>
<dbReference type="GO" id="GO:0005262">
    <property type="term" value="F:calcium channel activity"/>
    <property type="evidence" value="ECO:0007669"/>
    <property type="project" value="TreeGrafter"/>
</dbReference>
<dbReference type="Gene3D" id="2.30.30.60">
    <property type="match status" value="1"/>
</dbReference>
<keyword evidence="3" id="KW-0106">Calcium</keyword>
<dbReference type="InterPro" id="IPR011992">
    <property type="entry name" value="EF-hand-dom_pair"/>
</dbReference>
<dbReference type="GO" id="GO:0005509">
    <property type="term" value="F:calcium ion binding"/>
    <property type="evidence" value="ECO:0007669"/>
    <property type="project" value="InterPro"/>
</dbReference>
<dbReference type="PANTHER" id="PTHR31323:SF15">
    <property type="entry name" value="MECHANOSENSITIVE ION CHANNEL PROTEIN MSY1"/>
    <property type="match status" value="1"/>
</dbReference>
<evidence type="ECO:0000313" key="10">
    <source>
        <dbReference type="Proteomes" id="UP000245942"/>
    </source>
</evidence>
<feature type="region of interest" description="Disordered" evidence="6">
    <location>
        <begin position="675"/>
        <end position="717"/>
    </location>
</feature>
<dbReference type="PANTHER" id="PTHR31323">
    <property type="entry name" value="MECHANOSENSITIVE ION CHANNEL PROTEIN MSY2"/>
    <property type="match status" value="1"/>
</dbReference>
<feature type="region of interest" description="Disordered" evidence="6">
    <location>
        <begin position="230"/>
        <end position="259"/>
    </location>
</feature>
<feature type="transmembrane region" description="Helical" evidence="7">
    <location>
        <begin position="95"/>
        <end position="116"/>
    </location>
</feature>
<feature type="transmembrane region" description="Helical" evidence="7">
    <location>
        <begin position="174"/>
        <end position="197"/>
    </location>
</feature>
<dbReference type="Proteomes" id="UP000245942">
    <property type="component" value="Unassembled WGS sequence"/>
</dbReference>
<dbReference type="RefSeq" id="XP_025351151.1">
    <property type="nucleotide sequence ID" value="XM_025490068.1"/>
</dbReference>
<dbReference type="InterPro" id="IPR010920">
    <property type="entry name" value="LSM_dom_sf"/>
</dbReference>
<proteinExistence type="predicted"/>
<feature type="compositionally biased region" description="Basic and acidic residues" evidence="6">
    <location>
        <begin position="706"/>
        <end position="717"/>
    </location>
</feature>
<evidence type="ECO:0000256" key="2">
    <source>
        <dbReference type="ARBA" id="ARBA00022692"/>
    </source>
</evidence>
<accession>A0A316UI42</accession>
<feature type="compositionally biased region" description="Polar residues" evidence="6">
    <location>
        <begin position="677"/>
        <end position="687"/>
    </location>
</feature>
<comment type="subcellular location">
    <subcellularLocation>
        <location evidence="1">Membrane</location>
    </subcellularLocation>
</comment>
<dbReference type="InterPro" id="IPR002048">
    <property type="entry name" value="EF_hand_dom"/>
</dbReference>
<organism evidence="9 10">
    <name type="scientific">Pseudomicrostroma glucosiphilum</name>
    <dbReference type="NCBI Taxonomy" id="1684307"/>
    <lineage>
        <taxon>Eukaryota</taxon>
        <taxon>Fungi</taxon>
        <taxon>Dikarya</taxon>
        <taxon>Basidiomycota</taxon>
        <taxon>Ustilaginomycotina</taxon>
        <taxon>Exobasidiomycetes</taxon>
        <taxon>Microstromatales</taxon>
        <taxon>Microstromatales incertae sedis</taxon>
        <taxon>Pseudomicrostroma</taxon>
    </lineage>
</organism>
<dbReference type="InterPro" id="IPR006685">
    <property type="entry name" value="MscS_channel_2nd"/>
</dbReference>
<keyword evidence="2 7" id="KW-0812">Transmembrane</keyword>
<dbReference type="GeneID" id="37011802"/>
<gene>
    <name evidence="9" type="ORF">BCV69DRAFT_243445</name>
</gene>
<dbReference type="InterPro" id="IPR023408">
    <property type="entry name" value="MscS_beta-dom_sf"/>
</dbReference>
<evidence type="ECO:0000256" key="6">
    <source>
        <dbReference type="SAM" id="MobiDB-lite"/>
    </source>
</evidence>
<dbReference type="SUPFAM" id="SSF50182">
    <property type="entry name" value="Sm-like ribonucleoproteins"/>
    <property type="match status" value="1"/>
</dbReference>
<name>A0A316UI42_9BASI</name>
<dbReference type="InterPro" id="IPR018247">
    <property type="entry name" value="EF_Hand_1_Ca_BS"/>
</dbReference>
<keyword evidence="10" id="KW-1185">Reference proteome</keyword>
<evidence type="ECO:0000256" key="1">
    <source>
        <dbReference type="ARBA" id="ARBA00004370"/>
    </source>
</evidence>
<feature type="domain" description="EF-hand" evidence="8">
    <location>
        <begin position="337"/>
        <end position="372"/>
    </location>
</feature>
<evidence type="ECO:0000256" key="7">
    <source>
        <dbReference type="SAM" id="Phobius"/>
    </source>
</evidence>
<evidence type="ECO:0000313" key="9">
    <source>
        <dbReference type="EMBL" id="PWN23991.1"/>
    </source>
</evidence>
<feature type="transmembrane region" description="Helical" evidence="7">
    <location>
        <begin position="47"/>
        <end position="74"/>
    </location>
</feature>
<dbReference type="GO" id="GO:0006874">
    <property type="term" value="P:intracellular calcium ion homeostasis"/>
    <property type="evidence" value="ECO:0007669"/>
    <property type="project" value="TreeGrafter"/>
</dbReference>
<sequence>MSIPRWLAYVLPVTALLWVPGIVALAAYDARPANNFARPTVWNTGTFWWSCWLSCIWVGGFVCRAVAGFFPRLFKRFLGPTSITYHYGVRRIPDYLIACEGYLAIVFQSIFVYALWLTLIWDHYQTPTTTASNSAANPLEGSLNNSNSTITYISTNDATGTDSTTELLVTISRFFFGVMLCSVLLLLFKLGIHLIAFSFHQVTYSQRVALSQFQIAVLATLWRQTRQLGRRGTPNLSRANSQTKGSATPNLTDWTPGQKKRRRDTYTVLGTAAIGLVADQYHADEDAAEHIVLNAFYSAGETRKFAHRLFQALSRPDPTDPSAPWLLSTEDFAGFFPDPTTASAAFETLDKDSNGSITHEEMESSCLEMRHARITLIDSMHDVDSAVNSLDKAFMSFYVLLAAVLIAAMLSTTFANLVTSLSAVVLGLSWLFSASAAETFGAIVLLIIKHPYDTGDSVDVSDVCGANLVSYTVAEMYLLSTTFRDSQGRYVQISNAQLAQKAIINHRRSGSCSEQFSIDLAYSTSLSQLEALRAKMVSWLEGQGRDFLPGLNITITSLGDQTKMTVAAGIRYKSNWQDPDLKARRRNRWICAFKAFLAELHIFGPAGDPASGGPVTKVAMVEPPSPATQSGPAKGGDVDEGGRGDATSDPAEYILMDEKKPGPADVAGVYPVEGLSSGVSTPSQSFASRPMPDAMPGMPSVRQRSQGHDAPDAGRMA</sequence>
<protein>
    <recommendedName>
        <fullName evidence="8">EF-hand domain-containing protein</fullName>
    </recommendedName>
</protein>